<dbReference type="KEGG" id="mno:Mnod_8607"/>
<evidence type="ECO:0000313" key="2">
    <source>
        <dbReference type="EMBL" id="ACL62686.1"/>
    </source>
</evidence>
<dbReference type="Proteomes" id="UP000008207">
    <property type="component" value="Plasmid pMNOD01"/>
</dbReference>
<organism evidence="2 3">
    <name type="scientific">Methylobacterium nodulans (strain LMG 21967 / CNCM I-2342 / ORS 2060)</name>
    <dbReference type="NCBI Taxonomy" id="460265"/>
    <lineage>
        <taxon>Bacteria</taxon>
        <taxon>Pseudomonadati</taxon>
        <taxon>Pseudomonadota</taxon>
        <taxon>Alphaproteobacteria</taxon>
        <taxon>Hyphomicrobiales</taxon>
        <taxon>Methylobacteriaceae</taxon>
        <taxon>Methylobacterium</taxon>
    </lineage>
</organism>
<keyword evidence="1" id="KW-0812">Transmembrane</keyword>
<accession>B8IW96</accession>
<keyword evidence="2" id="KW-0614">Plasmid</keyword>
<dbReference type="AlphaFoldDB" id="B8IW96"/>
<gene>
    <name evidence="2" type="ordered locus">Mnod_8607</name>
</gene>
<reference evidence="3" key="1">
    <citation type="submission" date="2009-01" db="EMBL/GenBank/DDBJ databases">
        <title>Complete sequence of plasmid 1 of Methylobacterium nodulans ORS 2060.</title>
        <authorList>
            <consortium name="US DOE Joint Genome Institute"/>
            <person name="Lucas S."/>
            <person name="Copeland A."/>
            <person name="Lapidus A."/>
            <person name="Glavina del Rio T."/>
            <person name="Dalin E."/>
            <person name="Tice H."/>
            <person name="Bruce D."/>
            <person name="Goodwin L."/>
            <person name="Pitluck S."/>
            <person name="Sims D."/>
            <person name="Brettin T."/>
            <person name="Detter J.C."/>
            <person name="Han C."/>
            <person name="Larimer F."/>
            <person name="Land M."/>
            <person name="Hauser L."/>
            <person name="Kyrpides N."/>
            <person name="Ivanova N."/>
            <person name="Marx C.J."/>
            <person name="Richardson P."/>
        </authorList>
    </citation>
    <scope>NUCLEOTIDE SEQUENCE [LARGE SCALE GENOMIC DNA]</scope>
    <source>
        <strain evidence="3">LMG 21967 / CNCM I-2342 / ORS 2060</strain>
        <plasmid evidence="3">Plasmid pMNOD01</plasmid>
    </source>
</reference>
<keyword evidence="1" id="KW-1133">Transmembrane helix</keyword>
<evidence type="ECO:0000256" key="1">
    <source>
        <dbReference type="SAM" id="Phobius"/>
    </source>
</evidence>
<keyword evidence="1" id="KW-0472">Membrane</keyword>
<sequence>MKVELDKISRTVAILCSFFGGGVALLCCGAFLFLVAAVKFLVWLIGSEVLGVVIVAMPFIIIAAGLGYWGASKMLSIGH</sequence>
<feature type="transmembrane region" description="Helical" evidence="1">
    <location>
        <begin position="49"/>
        <end position="71"/>
    </location>
</feature>
<protein>
    <recommendedName>
        <fullName evidence="4">Transmembrane protein</fullName>
    </recommendedName>
</protein>
<dbReference type="EMBL" id="CP001350">
    <property type="protein sequence ID" value="ACL62686.1"/>
    <property type="molecule type" value="Genomic_DNA"/>
</dbReference>
<evidence type="ECO:0008006" key="4">
    <source>
        <dbReference type="Google" id="ProtNLM"/>
    </source>
</evidence>
<feature type="transmembrane region" description="Helical" evidence="1">
    <location>
        <begin position="12"/>
        <end position="37"/>
    </location>
</feature>
<proteinExistence type="predicted"/>
<geneLocation type="plasmid" evidence="2 3">
    <name>pMNOD01</name>
</geneLocation>
<evidence type="ECO:0000313" key="3">
    <source>
        <dbReference type="Proteomes" id="UP000008207"/>
    </source>
</evidence>
<keyword evidence="3" id="KW-1185">Reference proteome</keyword>
<name>B8IW96_METNO</name>
<dbReference type="HOGENOM" id="CLU_2602024_0_0_5"/>